<evidence type="ECO:0000313" key="3">
    <source>
        <dbReference type="EMBL" id="EHY89166.1"/>
    </source>
</evidence>
<dbReference type="EMBL" id="CM001466">
    <property type="protein sequence ID" value="EHY89166.1"/>
    <property type="molecule type" value="Genomic_DNA"/>
</dbReference>
<dbReference type="HOGENOM" id="CLU_1979975_0_0_11"/>
<accession>H8G4R3</accession>
<dbReference type="RefSeq" id="WP_005441554.1">
    <property type="nucleotide sequence ID" value="NZ_CM001466.1"/>
</dbReference>
<evidence type="ECO:0000256" key="2">
    <source>
        <dbReference type="SAM" id="SignalP"/>
    </source>
</evidence>
<proteinExistence type="predicted"/>
<dbReference type="OrthoDB" id="9998232at2"/>
<reference evidence="3 4" key="1">
    <citation type="journal article" date="2012" name="Stand. Genomic Sci.">
        <title>Genome sequence of the soil bacterium Saccharomonospora azurea type strain (NA-128(T)).</title>
        <authorList>
            <person name="Klenk H.P."/>
            <person name="Held B."/>
            <person name="Lucas S."/>
            <person name="Lapidus A."/>
            <person name="Copeland A."/>
            <person name="Hammon N."/>
            <person name="Pitluck S."/>
            <person name="Goodwin L.A."/>
            <person name="Han C."/>
            <person name="Tapia R."/>
            <person name="Brambilla E.M."/>
            <person name="Potter G."/>
            <person name="Land M."/>
            <person name="Ivanova N."/>
            <person name="Rohde M."/>
            <person name="Goker M."/>
            <person name="Detter J.C."/>
            <person name="Kyrpides N.C."/>
            <person name="Woyke T."/>
        </authorList>
    </citation>
    <scope>NUCLEOTIDE SEQUENCE [LARGE SCALE GENOMIC DNA]</scope>
    <source>
        <strain evidence="3 4">NA-128</strain>
    </source>
</reference>
<protein>
    <submittedName>
        <fullName evidence="3">Uncharacterized protein</fullName>
    </submittedName>
</protein>
<evidence type="ECO:0000256" key="1">
    <source>
        <dbReference type="SAM" id="MobiDB-lite"/>
    </source>
</evidence>
<name>H8G4R3_9PSEU</name>
<sequence length="138" mass="14593">MRSVRRGLVATAIAFPLAFGFAGVAAAENGEGSVDWAEYEASIAVAGPEGAFAGEVSAEAFHAEFEKDGKKDGKEHGDKRSGDARHDDNGKDKDKDKKHENGEKEIDYASYEDSGAAASYQGAVAWDVESAALHAEQD</sequence>
<keyword evidence="4" id="KW-1185">Reference proteome</keyword>
<evidence type="ECO:0000313" key="4">
    <source>
        <dbReference type="Proteomes" id="UP000004705"/>
    </source>
</evidence>
<keyword evidence="2" id="KW-0732">Signal</keyword>
<feature type="region of interest" description="Disordered" evidence="1">
    <location>
        <begin position="64"/>
        <end position="112"/>
    </location>
</feature>
<dbReference type="Proteomes" id="UP000004705">
    <property type="component" value="Chromosome"/>
</dbReference>
<gene>
    <name evidence="3" type="ORF">SacazDRAFT_02256</name>
</gene>
<feature type="signal peptide" evidence="2">
    <location>
        <begin position="1"/>
        <end position="26"/>
    </location>
</feature>
<feature type="chain" id="PRO_5038629293" evidence="2">
    <location>
        <begin position="27"/>
        <end position="138"/>
    </location>
</feature>
<feature type="compositionally biased region" description="Basic and acidic residues" evidence="1">
    <location>
        <begin position="64"/>
        <end position="107"/>
    </location>
</feature>
<dbReference type="AlphaFoldDB" id="H8G4R3"/>
<organism evidence="3 4">
    <name type="scientific">Saccharomonospora azurea NA-128</name>
    <dbReference type="NCBI Taxonomy" id="882081"/>
    <lineage>
        <taxon>Bacteria</taxon>
        <taxon>Bacillati</taxon>
        <taxon>Actinomycetota</taxon>
        <taxon>Actinomycetes</taxon>
        <taxon>Pseudonocardiales</taxon>
        <taxon>Pseudonocardiaceae</taxon>
        <taxon>Saccharomonospora</taxon>
    </lineage>
</organism>